<keyword evidence="3 6" id="KW-0479">Metal-binding</keyword>
<keyword evidence="2 6" id="KW-1003">Cell membrane</keyword>
<accession>A0A1J0WFG8</accession>
<dbReference type="GO" id="GO:0005886">
    <property type="term" value="C:plasma membrane"/>
    <property type="evidence" value="ECO:0007669"/>
    <property type="project" value="UniProtKB-SubCell"/>
</dbReference>
<comment type="similarity">
    <text evidence="6">Belongs to the inorganic carbon transporter (TC 9.A.2) DabA family.</text>
</comment>
<evidence type="ECO:0000256" key="6">
    <source>
        <dbReference type="HAMAP-Rule" id="MF_01871"/>
    </source>
</evidence>
<protein>
    <recommendedName>
        <fullName evidence="6">Probable inorganic carbon transporter subunit DabA</fullName>
    </recommendedName>
</protein>
<keyword evidence="1 6" id="KW-0813">Transport</keyword>
<name>A0A1J0WFG8_9RHOB</name>
<keyword evidence="4 6" id="KW-0862">Zinc</keyword>
<feature type="binding site" evidence="6">
    <location>
        <position position="482"/>
    </location>
    <ligand>
        <name>Zn(2+)</name>
        <dbReference type="ChEBI" id="CHEBI:29105"/>
    </ligand>
</feature>
<dbReference type="AlphaFoldDB" id="A0A1J0WFG8"/>
<feature type="binding site" evidence="6">
    <location>
        <position position="329"/>
    </location>
    <ligand>
        <name>Zn(2+)</name>
        <dbReference type="ChEBI" id="CHEBI:29105"/>
    </ligand>
</feature>
<dbReference type="HAMAP" id="MF_01871">
    <property type="entry name" value="DabA"/>
    <property type="match status" value="1"/>
</dbReference>
<reference evidence="7 8" key="1">
    <citation type="submission" date="2016-11" db="EMBL/GenBank/DDBJ databases">
        <title>Complete genome sequence of Sulfitobacter sp. AM1-D1, a toxic bacteria associated with marine dinoflagellate Alexandrium minutum in East China Sea.</title>
        <authorList>
            <person name="Yang Q."/>
            <person name="Zhang X."/>
            <person name="Tian X."/>
        </authorList>
    </citation>
    <scope>NUCLEOTIDE SEQUENCE [LARGE SCALE GENOMIC DNA]</scope>
    <source>
        <strain evidence="7 8">AM1-D1</strain>
    </source>
</reference>
<dbReference type="OrthoDB" id="9805101at2"/>
<comment type="subunit">
    <text evidence="6">Forms a complex with DabB.</text>
</comment>
<dbReference type="InterPro" id="IPR018752">
    <property type="entry name" value="DabA"/>
</dbReference>
<feature type="binding site" evidence="6">
    <location>
        <position position="497"/>
    </location>
    <ligand>
        <name>Zn(2+)</name>
        <dbReference type="ChEBI" id="CHEBI:29105"/>
    </ligand>
</feature>
<evidence type="ECO:0000313" key="8">
    <source>
        <dbReference type="Proteomes" id="UP000181897"/>
    </source>
</evidence>
<keyword evidence="5 6" id="KW-0472">Membrane</keyword>
<comment type="function">
    <text evidence="6">Part of an energy-coupled inorganic carbon pump.</text>
</comment>
<evidence type="ECO:0000256" key="5">
    <source>
        <dbReference type="ARBA" id="ARBA00023136"/>
    </source>
</evidence>
<dbReference type="RefSeq" id="WP_071971302.1">
    <property type="nucleotide sequence ID" value="NZ_CP018076.1"/>
</dbReference>
<dbReference type="KEGG" id="suam:BOO69_06275"/>
<dbReference type="STRING" id="1917485.BOO69_06275"/>
<evidence type="ECO:0000256" key="4">
    <source>
        <dbReference type="ARBA" id="ARBA00022833"/>
    </source>
</evidence>
<dbReference type="PANTHER" id="PTHR38344">
    <property type="entry name" value="UPF0753 PROTEIN AQ_863"/>
    <property type="match status" value="1"/>
</dbReference>
<dbReference type="GO" id="GO:0008270">
    <property type="term" value="F:zinc ion binding"/>
    <property type="evidence" value="ECO:0007669"/>
    <property type="project" value="UniProtKB-UniRule"/>
</dbReference>
<comment type="cofactor">
    <cofactor evidence="6">
        <name>Zn(2+)</name>
        <dbReference type="ChEBI" id="CHEBI:29105"/>
    </cofactor>
</comment>
<evidence type="ECO:0000313" key="7">
    <source>
        <dbReference type="EMBL" id="APE43065.1"/>
    </source>
</evidence>
<dbReference type="Pfam" id="PF10070">
    <property type="entry name" value="DabA"/>
    <property type="match status" value="1"/>
</dbReference>
<comment type="subcellular location">
    <subcellularLocation>
        <location evidence="6">Cell membrane</location>
        <topology evidence="6">Peripheral membrane protein</topology>
    </subcellularLocation>
</comment>
<proteinExistence type="inferred from homology"/>
<evidence type="ECO:0000256" key="1">
    <source>
        <dbReference type="ARBA" id="ARBA00022448"/>
    </source>
</evidence>
<dbReference type="PANTHER" id="PTHR38344:SF1">
    <property type="entry name" value="INORGANIC CARBON TRANSPORTER SUBUNIT DABA-RELATED"/>
    <property type="match status" value="1"/>
</dbReference>
<keyword evidence="8" id="KW-1185">Reference proteome</keyword>
<dbReference type="EMBL" id="CP018076">
    <property type="protein sequence ID" value="APE43065.1"/>
    <property type="molecule type" value="Genomic_DNA"/>
</dbReference>
<dbReference type="Proteomes" id="UP000181897">
    <property type="component" value="Chromosome"/>
</dbReference>
<feature type="binding site" evidence="6">
    <location>
        <position position="327"/>
    </location>
    <ligand>
        <name>Zn(2+)</name>
        <dbReference type="ChEBI" id="CHEBI:29105"/>
    </ligand>
</feature>
<evidence type="ECO:0000256" key="3">
    <source>
        <dbReference type="ARBA" id="ARBA00022723"/>
    </source>
</evidence>
<gene>
    <name evidence="6" type="primary">dabA</name>
    <name evidence="7" type="ORF">BOO69_06275</name>
</gene>
<evidence type="ECO:0000256" key="2">
    <source>
        <dbReference type="ARBA" id="ARBA00022475"/>
    </source>
</evidence>
<sequence length="789" mass="84325">MKTHITWPGQTLRFFAAAEDAMQQLPPAFPLEATVAVNPWLGQTREDRTIAAARMKLVGGGNMFLARETVSERLKSGRITDMDLQEAATAHGIAAQSLRDALDRAGDTARPLPTVAGIAANDTGIDWPALVEDRISHWAGAHFDQGQAFWPAPRVGAWASWQAQASRDLTPAIAGFAGFAQEVQALPTDARTAFAEACETLDLPAEAAPLYFHRLLMTLPGWSQYARHLSWIAERDGTRDATLFELLTIRLAWEAALHARLGPSGTAAWQAAKTRYAQPVHADEDTLIDAALQDAVDRSAERELAETLSTSALPQPDTRSEIQAAFCIDVRSERLRRALEAADHGIRTIGFAGFFGLPVAHRAYASDIVEARAPILLNPGIETRGGAGDPAETAERVRLRAVRAWGRFKRAAVSAFAFVEAAGPLYVGKLLRDALGIAGRAAHAPAPTLDLPLSERVAAAENILRAMSLTRDLAPLVLLCGHGATVTNAPHASALQCGACGGHAGDVNARLLAALLNDRQVRQGLADRQIAVPEDTQFVAGLHDTVSDAVHLYADTVPESHLASLRRLETALARAGLVARTERAGTIPRGTPASLARRGHDWSEVRPEWGLAGCRGFIAAPRARTLGHDLGGQVFLHDYDWTQDKDAATLDLILTAPVVVASWIALQYHGATVAPEMFGAGNKLLHNVVGGIGVLEGNGGPLRAGLPWQSVNDGDAPRHLPSRLIVVVDAPEEMISGVLDRQPQVRALFDNGWLALFTMDGTGGLGRRYRGGTWTARDAAGADELASAA</sequence>
<organism evidence="7 8">
    <name type="scientific">Sulfitobacter alexandrii</name>
    <dbReference type="NCBI Taxonomy" id="1917485"/>
    <lineage>
        <taxon>Bacteria</taxon>
        <taxon>Pseudomonadati</taxon>
        <taxon>Pseudomonadota</taxon>
        <taxon>Alphaproteobacteria</taxon>
        <taxon>Rhodobacterales</taxon>
        <taxon>Roseobacteraceae</taxon>
        <taxon>Sulfitobacter</taxon>
    </lineage>
</organism>